<accession>C5LDZ6</accession>
<dbReference type="OrthoDB" id="445314at2759"/>
<protein>
    <submittedName>
        <fullName evidence="1">Uncharacterized protein</fullName>
    </submittedName>
</protein>
<organism evidence="2">
    <name type="scientific">Perkinsus marinus (strain ATCC 50983 / TXsc)</name>
    <dbReference type="NCBI Taxonomy" id="423536"/>
    <lineage>
        <taxon>Eukaryota</taxon>
        <taxon>Sar</taxon>
        <taxon>Alveolata</taxon>
        <taxon>Perkinsozoa</taxon>
        <taxon>Perkinsea</taxon>
        <taxon>Perkinsida</taxon>
        <taxon>Perkinsidae</taxon>
        <taxon>Perkinsus</taxon>
    </lineage>
</organism>
<evidence type="ECO:0000313" key="1">
    <source>
        <dbReference type="EMBL" id="EER05160.1"/>
    </source>
</evidence>
<name>C5LDZ6_PERM5</name>
<feature type="non-terminal residue" evidence="1">
    <location>
        <position position="458"/>
    </location>
</feature>
<evidence type="ECO:0000313" key="2">
    <source>
        <dbReference type="Proteomes" id="UP000007800"/>
    </source>
</evidence>
<reference evidence="1 2" key="1">
    <citation type="submission" date="2008-07" db="EMBL/GenBank/DDBJ databases">
        <authorList>
            <person name="El-Sayed N."/>
            <person name="Caler E."/>
            <person name="Inman J."/>
            <person name="Amedeo P."/>
            <person name="Hass B."/>
            <person name="Wortman J."/>
        </authorList>
    </citation>
    <scope>NUCLEOTIDE SEQUENCE [LARGE SCALE GENOMIC DNA]</scope>
    <source>
        <strain evidence="2">ATCC 50983 / TXsc</strain>
    </source>
</reference>
<gene>
    <name evidence="1" type="ORF">Pmar_PMAR026594</name>
</gene>
<sequence length="458" mass="50365">MSVCKKLILALRMGVAAKVLEEQIRATIRSEYVTRKREYENAAAAKLALKLAGSFEPFPPFPEEYVAKSPALLQAFLVDYDRNRDDLRREQAALVSTTAIAIDNQRKVVKRTKIDVTKGEAGTQSLTAVGDGGLILGYYVVPDVGRIWMKSAMEELVQRHGPNVPKLLYVDTGCCNGNSKSLFQDSEEDTRRLEEVRAKANLNLTDEQKRIDRSKYVRRSIGDPKTTCAKLLLVVKAHIALDKVAAEQCRAVGMKTEAVTVASPSYPLITHAVKNAVMNQCVHILNGCVADEGIAYVQVGEADYRNTGVVLPVYKSLRGTSKVESLHSTLDRAFYSMRNFRTKVFDARASWHIANYNRRRLVALGKNAIPCGVAPSEDDDAVLAPPEAATKLLLGFEYARATMGDVIALELEGEPTPDDDVVPVEGDMVNYADDLSDVEEPICDTDNPILIGMDLSQG</sequence>
<dbReference type="OMA" id="CIFIRSE"/>
<dbReference type="InParanoid" id="C5LDZ6"/>
<dbReference type="RefSeq" id="XP_002773344.1">
    <property type="nucleotide sequence ID" value="XM_002773298.1"/>
</dbReference>
<dbReference type="EMBL" id="GG681070">
    <property type="protein sequence ID" value="EER05160.1"/>
    <property type="molecule type" value="Genomic_DNA"/>
</dbReference>
<dbReference type="Proteomes" id="UP000007800">
    <property type="component" value="Unassembled WGS sequence"/>
</dbReference>
<dbReference type="GeneID" id="9050698"/>
<dbReference type="AlphaFoldDB" id="C5LDZ6"/>
<proteinExistence type="predicted"/>
<keyword evidence="2" id="KW-1185">Reference proteome</keyword>